<keyword evidence="3" id="KW-1185">Reference proteome</keyword>
<dbReference type="InterPro" id="IPR037401">
    <property type="entry name" value="SnoaL-like"/>
</dbReference>
<dbReference type="Pfam" id="PF12680">
    <property type="entry name" value="SnoaL_2"/>
    <property type="match status" value="1"/>
</dbReference>
<proteinExistence type="predicted"/>
<feature type="domain" description="SnoaL-like" evidence="1">
    <location>
        <begin position="8"/>
        <end position="105"/>
    </location>
</feature>
<gene>
    <name evidence="2" type="ORF">AACH06_02985</name>
</gene>
<accession>A0ABU9BLG1</accession>
<reference evidence="2 3" key="1">
    <citation type="submission" date="2024-04" db="EMBL/GenBank/DDBJ databases">
        <title>Novel species of the genus Ideonella isolated from streams.</title>
        <authorList>
            <person name="Lu H."/>
        </authorList>
    </citation>
    <scope>NUCLEOTIDE SEQUENCE [LARGE SCALE GENOMIC DNA]</scope>
    <source>
        <strain evidence="2 3">DXS29W</strain>
    </source>
</reference>
<protein>
    <submittedName>
        <fullName evidence="2">Nuclear transport factor 2 family protein</fullName>
    </submittedName>
</protein>
<evidence type="ECO:0000313" key="3">
    <source>
        <dbReference type="Proteomes" id="UP001371218"/>
    </source>
</evidence>
<dbReference type="InterPro" id="IPR032710">
    <property type="entry name" value="NTF2-like_dom_sf"/>
</dbReference>
<comment type="caution">
    <text evidence="2">The sequence shown here is derived from an EMBL/GenBank/DDBJ whole genome shotgun (WGS) entry which is preliminary data.</text>
</comment>
<name>A0ABU9BLG1_9BURK</name>
<dbReference type="SUPFAM" id="SSF54427">
    <property type="entry name" value="NTF2-like"/>
    <property type="match status" value="1"/>
</dbReference>
<dbReference type="PIRSF" id="PIRSF030561">
    <property type="entry name" value="UCP030561"/>
    <property type="match status" value="1"/>
</dbReference>
<dbReference type="EMBL" id="JBBUTG010000001">
    <property type="protein sequence ID" value="MEK8029775.1"/>
    <property type="molecule type" value="Genomic_DNA"/>
</dbReference>
<organism evidence="2 3">
    <name type="scientific">Ideonella lacteola</name>
    <dbReference type="NCBI Taxonomy" id="2984193"/>
    <lineage>
        <taxon>Bacteria</taxon>
        <taxon>Pseudomonadati</taxon>
        <taxon>Pseudomonadota</taxon>
        <taxon>Betaproteobacteria</taxon>
        <taxon>Burkholderiales</taxon>
        <taxon>Sphaerotilaceae</taxon>
        <taxon>Ideonella</taxon>
    </lineage>
</organism>
<dbReference type="InterPro" id="IPR008317">
    <property type="entry name" value="UCP030561"/>
</dbReference>
<dbReference type="Proteomes" id="UP001371218">
    <property type="component" value="Unassembled WGS sequence"/>
</dbReference>
<evidence type="ECO:0000259" key="1">
    <source>
        <dbReference type="Pfam" id="PF12680"/>
    </source>
</evidence>
<evidence type="ECO:0000313" key="2">
    <source>
        <dbReference type="EMBL" id="MEK8029775.1"/>
    </source>
</evidence>
<dbReference type="RefSeq" id="WP_341424108.1">
    <property type="nucleotide sequence ID" value="NZ_JBBUTG010000001.1"/>
</dbReference>
<dbReference type="Gene3D" id="3.10.450.50">
    <property type="match status" value="1"/>
</dbReference>
<sequence>MAHPEAPVQRQLDAYNARHLERFLAEYTDDVRVFRPPAPEPVLTGKQAVGDHYAKNRFNLPNLHARLVQRIVSGHIVVDHEEITGLSDAAVSAVAVYEVVGDRIRTVWFY</sequence>